<feature type="binding site" evidence="9">
    <location>
        <begin position="44"/>
        <end position="48"/>
    </location>
    <ligand>
        <name>substrate</name>
    </ligand>
</feature>
<feature type="domain" description="Carbohydrate kinase PfkB" evidence="11">
    <location>
        <begin position="8"/>
        <end position="295"/>
    </location>
</feature>
<feature type="binding site" evidence="9">
    <location>
        <position position="290"/>
    </location>
    <ligand>
        <name>K(+)</name>
        <dbReference type="ChEBI" id="CHEBI:29103"/>
    </ligand>
</feature>
<evidence type="ECO:0000313" key="12">
    <source>
        <dbReference type="EMBL" id="HFB54719.1"/>
    </source>
</evidence>
<feature type="binding site" evidence="9">
    <location>
        <begin position="256"/>
        <end position="257"/>
    </location>
    <ligand>
        <name>ATP</name>
        <dbReference type="ChEBI" id="CHEBI:30616"/>
    </ligand>
</feature>
<dbReference type="GO" id="GO:0046872">
    <property type="term" value="F:metal ion binding"/>
    <property type="evidence" value="ECO:0007669"/>
    <property type="project" value="UniProtKB-KW"/>
</dbReference>
<keyword evidence="6 9" id="KW-0460">Magnesium</keyword>
<dbReference type="InterPro" id="IPR011611">
    <property type="entry name" value="PfkB_dom"/>
</dbReference>
<comment type="catalytic activity">
    <reaction evidence="9">
        <text>D-ribose + ATP = D-ribose 5-phosphate + ADP + H(+)</text>
        <dbReference type="Rhea" id="RHEA:13697"/>
        <dbReference type="ChEBI" id="CHEBI:15378"/>
        <dbReference type="ChEBI" id="CHEBI:30616"/>
        <dbReference type="ChEBI" id="CHEBI:47013"/>
        <dbReference type="ChEBI" id="CHEBI:78346"/>
        <dbReference type="ChEBI" id="CHEBI:456216"/>
        <dbReference type="EC" id="2.7.1.15"/>
    </reaction>
</comment>
<dbReference type="PRINTS" id="PR00990">
    <property type="entry name" value="RIBOKINASE"/>
</dbReference>
<organism evidence="12">
    <name type="scientific">Hellea balneolensis</name>
    <dbReference type="NCBI Taxonomy" id="287478"/>
    <lineage>
        <taxon>Bacteria</taxon>
        <taxon>Pseudomonadati</taxon>
        <taxon>Pseudomonadota</taxon>
        <taxon>Alphaproteobacteria</taxon>
        <taxon>Maricaulales</taxon>
        <taxon>Robiginitomaculaceae</taxon>
        <taxon>Hellea</taxon>
    </lineage>
</organism>
<evidence type="ECO:0000256" key="5">
    <source>
        <dbReference type="ARBA" id="ARBA00022840"/>
    </source>
</evidence>
<keyword evidence="3 9" id="KW-0547">Nucleotide-binding</keyword>
<evidence type="ECO:0000256" key="1">
    <source>
        <dbReference type="ARBA" id="ARBA00022679"/>
    </source>
</evidence>
<comment type="caution">
    <text evidence="12">The sequence shown here is derived from an EMBL/GenBank/DDBJ whole genome shotgun (WGS) entry which is preliminary data.</text>
</comment>
<dbReference type="CDD" id="cd01174">
    <property type="entry name" value="ribokinase"/>
    <property type="match status" value="1"/>
</dbReference>
<dbReference type="InterPro" id="IPR002139">
    <property type="entry name" value="Ribo/fructo_kinase"/>
</dbReference>
<feature type="binding site" evidence="9">
    <location>
        <position position="257"/>
    </location>
    <ligand>
        <name>substrate</name>
    </ligand>
</feature>
<keyword evidence="2 9" id="KW-0479">Metal-binding</keyword>
<dbReference type="GO" id="GO:0005524">
    <property type="term" value="F:ATP binding"/>
    <property type="evidence" value="ECO:0007669"/>
    <property type="project" value="UniProtKB-UniRule"/>
</dbReference>
<name>A0A7C3C1D4_9PROT</name>
<feature type="binding site" evidence="9">
    <location>
        <position position="145"/>
    </location>
    <ligand>
        <name>substrate</name>
    </ligand>
</feature>
<feature type="binding site" evidence="9">
    <location>
        <position position="253"/>
    </location>
    <ligand>
        <name>K(+)</name>
        <dbReference type="ChEBI" id="CHEBI:29103"/>
    </ligand>
</feature>
<dbReference type="GO" id="GO:0004747">
    <property type="term" value="F:ribokinase activity"/>
    <property type="evidence" value="ECO:0007669"/>
    <property type="project" value="UniProtKB-UniRule"/>
</dbReference>
<protein>
    <recommendedName>
        <fullName evidence="9 10">Ribokinase</fullName>
        <shortName evidence="9">RK</shortName>
        <ecNumber evidence="9 10">2.7.1.15</ecNumber>
    </recommendedName>
</protein>
<accession>A0A7C3C1D4</accession>
<sequence length="313" mass="32759">MRVKTPVNIVVIGSINFDISMFVTRFPKPNETISGGRSQTTMGGKGLNQAVAAARMGARVHMVGCVGRDSFGQDAVTHLTRNGVTCDYVVQADEAPTGCATITVDGDANNMICVSPGANWSLRPEHIIAARETIATADIVVVQAEIPTDVIEQVFDIAEQAHVPCVFNPAPAKKSLLSLLGRAQYVTPNESETETMTGINPEKDTDILAALDAFDHAGTAQIIMTRGARGISYRDGGKLVHVPTFKVDAVDSTGAGDVFNGVLAVGLAQGLSVHDACVHANGAAALSVTRKGADAAPTRTELAQFLKDRGGHG</sequence>
<feature type="active site" description="Proton acceptor" evidence="9">
    <location>
        <position position="257"/>
    </location>
</feature>
<evidence type="ECO:0000259" key="11">
    <source>
        <dbReference type="Pfam" id="PF00294"/>
    </source>
</evidence>
<dbReference type="InterPro" id="IPR029056">
    <property type="entry name" value="Ribokinase-like"/>
</dbReference>
<dbReference type="NCBIfam" id="TIGR02152">
    <property type="entry name" value="D_ribokin_bact"/>
    <property type="match status" value="1"/>
</dbReference>
<evidence type="ECO:0000256" key="3">
    <source>
        <dbReference type="ARBA" id="ARBA00022741"/>
    </source>
</evidence>
<dbReference type="UniPathway" id="UPA00916">
    <property type="reaction ID" value="UER00889"/>
</dbReference>
<comment type="subunit">
    <text evidence="9">Homodimer.</text>
</comment>
<comment type="cofactor">
    <cofactor evidence="9">
        <name>Mg(2+)</name>
        <dbReference type="ChEBI" id="CHEBI:18420"/>
    </cofactor>
    <text evidence="9">Requires a divalent cation, most likely magnesium in vivo, as an electrophilic catalyst to aid phosphoryl group transfer. It is the chelate of the metal and the nucleotide that is the actual substrate.</text>
</comment>
<dbReference type="GO" id="GO:0019303">
    <property type="term" value="P:D-ribose catabolic process"/>
    <property type="evidence" value="ECO:0007669"/>
    <property type="project" value="UniProtKB-UniRule"/>
</dbReference>
<proteinExistence type="inferred from homology"/>
<dbReference type="Gene3D" id="3.40.1190.20">
    <property type="match status" value="1"/>
</dbReference>
<evidence type="ECO:0000256" key="7">
    <source>
        <dbReference type="ARBA" id="ARBA00022958"/>
    </source>
</evidence>
<evidence type="ECO:0000256" key="10">
    <source>
        <dbReference type="NCBIfam" id="TIGR02152"/>
    </source>
</evidence>
<evidence type="ECO:0000256" key="2">
    <source>
        <dbReference type="ARBA" id="ARBA00022723"/>
    </source>
</evidence>
<comment type="activity regulation">
    <text evidence="9">Activated by a monovalent cation that binds near, but not in, the active site. The most likely occupant of the site in vivo is potassium. Ion binding induces a conformational change that may alter substrate affinity.</text>
</comment>
<feature type="binding site" evidence="9">
    <location>
        <begin position="16"/>
        <end position="18"/>
    </location>
    <ligand>
        <name>substrate</name>
    </ligand>
</feature>
<feature type="binding site" evidence="9">
    <location>
        <begin position="225"/>
        <end position="230"/>
    </location>
    <ligand>
        <name>ATP</name>
        <dbReference type="ChEBI" id="CHEBI:30616"/>
    </ligand>
</feature>
<keyword evidence="9" id="KW-0963">Cytoplasm</keyword>
<evidence type="ECO:0000256" key="9">
    <source>
        <dbReference type="HAMAP-Rule" id="MF_01987"/>
    </source>
</evidence>
<dbReference type="HAMAP" id="MF_01987">
    <property type="entry name" value="Ribokinase"/>
    <property type="match status" value="1"/>
</dbReference>
<feature type="binding site" evidence="9">
    <location>
        <position position="189"/>
    </location>
    <ligand>
        <name>ATP</name>
        <dbReference type="ChEBI" id="CHEBI:30616"/>
    </ligand>
</feature>
<keyword evidence="7 9" id="KW-0630">Potassium</keyword>
<evidence type="ECO:0000256" key="4">
    <source>
        <dbReference type="ARBA" id="ARBA00022777"/>
    </source>
</evidence>
<dbReference type="Proteomes" id="UP000886042">
    <property type="component" value="Unassembled WGS sequence"/>
</dbReference>
<comment type="subcellular location">
    <subcellularLocation>
        <location evidence="9">Cytoplasm</location>
    </subcellularLocation>
</comment>
<comment type="similarity">
    <text evidence="9">Belongs to the carbohydrate kinase PfkB family. Ribokinase subfamily.</text>
</comment>
<keyword evidence="4 9" id="KW-0418">Kinase</keyword>
<dbReference type="Pfam" id="PF00294">
    <property type="entry name" value="PfkB"/>
    <property type="match status" value="1"/>
</dbReference>
<dbReference type="InterPro" id="IPR011877">
    <property type="entry name" value="Ribokinase"/>
</dbReference>
<dbReference type="GO" id="GO:0005829">
    <property type="term" value="C:cytosol"/>
    <property type="evidence" value="ECO:0007669"/>
    <property type="project" value="TreeGrafter"/>
</dbReference>
<dbReference type="PANTHER" id="PTHR10584">
    <property type="entry name" value="SUGAR KINASE"/>
    <property type="match status" value="1"/>
</dbReference>
<gene>
    <name evidence="9 12" type="primary">rbsK</name>
    <name evidence="12" type="ORF">ENJ46_02250</name>
</gene>
<keyword evidence="5 9" id="KW-0067">ATP-binding</keyword>
<keyword evidence="8 9" id="KW-0119">Carbohydrate metabolism</keyword>
<feature type="binding site" evidence="9">
    <location>
        <position position="287"/>
    </location>
    <ligand>
        <name>K(+)</name>
        <dbReference type="ChEBI" id="CHEBI:29103"/>
    </ligand>
</feature>
<dbReference type="AlphaFoldDB" id="A0A7C3C1D4"/>
<dbReference type="PANTHER" id="PTHR10584:SF166">
    <property type="entry name" value="RIBOKINASE"/>
    <property type="match status" value="1"/>
</dbReference>
<evidence type="ECO:0000256" key="6">
    <source>
        <dbReference type="ARBA" id="ARBA00022842"/>
    </source>
</evidence>
<dbReference type="EMBL" id="DRMN01000150">
    <property type="protein sequence ID" value="HFB54719.1"/>
    <property type="molecule type" value="Genomic_DNA"/>
</dbReference>
<feature type="binding site" evidence="9">
    <location>
        <position position="281"/>
    </location>
    <ligand>
        <name>ATP</name>
        <dbReference type="ChEBI" id="CHEBI:30616"/>
    </ligand>
</feature>
<feature type="binding site" evidence="9">
    <location>
        <position position="251"/>
    </location>
    <ligand>
        <name>K(+)</name>
        <dbReference type="ChEBI" id="CHEBI:29103"/>
    </ligand>
</feature>
<reference evidence="12" key="1">
    <citation type="journal article" date="2020" name="mSystems">
        <title>Genome- and Community-Level Interaction Insights into Carbon Utilization and Element Cycling Functions of Hydrothermarchaeota in Hydrothermal Sediment.</title>
        <authorList>
            <person name="Zhou Z."/>
            <person name="Liu Y."/>
            <person name="Xu W."/>
            <person name="Pan J."/>
            <person name="Luo Z.H."/>
            <person name="Li M."/>
        </authorList>
    </citation>
    <scope>NUCLEOTIDE SEQUENCE [LARGE SCALE GENOMIC DNA]</scope>
    <source>
        <strain evidence="12">HyVt-489</strain>
    </source>
</reference>
<dbReference type="SUPFAM" id="SSF53613">
    <property type="entry name" value="Ribokinase-like"/>
    <property type="match status" value="1"/>
</dbReference>
<feature type="binding site" evidence="9">
    <location>
        <position position="292"/>
    </location>
    <ligand>
        <name>K(+)</name>
        <dbReference type="ChEBI" id="CHEBI:29103"/>
    </ligand>
</feature>
<comment type="caution">
    <text evidence="9">Lacks conserved residue(s) required for the propagation of feature annotation.</text>
</comment>
<dbReference type="EC" id="2.7.1.15" evidence="9 10"/>
<evidence type="ECO:0000256" key="8">
    <source>
        <dbReference type="ARBA" id="ARBA00023277"/>
    </source>
</evidence>
<keyword evidence="1 9" id="KW-0808">Transferase</keyword>
<comment type="function">
    <text evidence="9">Catalyzes the phosphorylation of ribose at O-5 in a reaction requiring ATP and magnesium. The resulting D-ribose-5-phosphate can then be used either for sythesis of nucleotides, histidine, and tryptophan, or as a component of the pentose phosphate pathway.</text>
</comment>
<comment type="pathway">
    <text evidence="9">Carbohydrate metabolism; D-ribose degradation; D-ribose 5-phosphate from beta-D-ribopyranose: step 2/2.</text>
</comment>